<dbReference type="InterPro" id="IPR051897">
    <property type="entry name" value="PG-associated_BURP"/>
</dbReference>
<evidence type="ECO:0000313" key="10">
    <source>
        <dbReference type="Proteomes" id="UP001161247"/>
    </source>
</evidence>
<feature type="domain" description="BURP" evidence="8">
    <location>
        <begin position="134"/>
        <end position="350"/>
    </location>
</feature>
<proteinExistence type="predicted"/>
<name>A0AAV1DN23_OLDCO</name>
<keyword evidence="5 7" id="KW-0732">Signal</keyword>
<evidence type="ECO:0000256" key="5">
    <source>
        <dbReference type="ARBA" id="ARBA00022729"/>
    </source>
</evidence>
<dbReference type="EMBL" id="OX459123">
    <property type="protein sequence ID" value="CAI9108400.1"/>
    <property type="molecule type" value="Genomic_DNA"/>
</dbReference>
<reference evidence="9" key="1">
    <citation type="submission" date="2023-03" db="EMBL/GenBank/DDBJ databases">
        <authorList>
            <person name="Julca I."/>
        </authorList>
    </citation>
    <scope>NUCLEOTIDE SEQUENCE</scope>
</reference>
<dbReference type="PANTHER" id="PTHR31458">
    <property type="entry name" value="POLYGALACTURONASE 1 BETA-LIKE PROTEIN 2"/>
    <property type="match status" value="1"/>
</dbReference>
<feature type="chain" id="PRO_5043796554" evidence="7">
    <location>
        <begin position="31"/>
        <end position="350"/>
    </location>
</feature>
<protein>
    <submittedName>
        <fullName evidence="9">OLC1v1007982C1</fullName>
    </submittedName>
</protein>
<keyword evidence="3" id="KW-0964">Secreted</keyword>
<feature type="signal peptide" evidence="7">
    <location>
        <begin position="1"/>
        <end position="30"/>
    </location>
</feature>
<evidence type="ECO:0000256" key="7">
    <source>
        <dbReference type="SAM" id="SignalP"/>
    </source>
</evidence>
<dbReference type="Proteomes" id="UP001161247">
    <property type="component" value="Chromosome 6"/>
</dbReference>
<dbReference type="GO" id="GO:0048046">
    <property type="term" value="C:apoplast"/>
    <property type="evidence" value="ECO:0007669"/>
    <property type="project" value="UniProtKB-SubCell"/>
</dbReference>
<dbReference type="SMART" id="SM01045">
    <property type="entry name" value="BURP"/>
    <property type="match status" value="1"/>
</dbReference>
<keyword evidence="3" id="KW-0134">Cell wall</keyword>
<dbReference type="PANTHER" id="PTHR31458:SF16">
    <property type="entry name" value="BURP DOMAIN-CONTAINING PROTEIN"/>
    <property type="match status" value="1"/>
</dbReference>
<evidence type="ECO:0000256" key="6">
    <source>
        <dbReference type="ARBA" id="ARBA00023180"/>
    </source>
</evidence>
<dbReference type="InterPro" id="IPR004873">
    <property type="entry name" value="BURP_dom"/>
</dbReference>
<evidence type="ECO:0000259" key="8">
    <source>
        <dbReference type="PROSITE" id="PS51277"/>
    </source>
</evidence>
<dbReference type="Pfam" id="PF03181">
    <property type="entry name" value="BURP"/>
    <property type="match status" value="1"/>
</dbReference>
<accession>A0AAV1DN23</accession>
<evidence type="ECO:0000256" key="1">
    <source>
        <dbReference type="ARBA" id="ARBA00004191"/>
    </source>
</evidence>
<sequence length="350" mass="38854">MRNFNMPTLAISIFLLLPINFFTQIEVAFAAAFPPSVAYFQTDFWSKNVINPMPETIKSKLSPLSSPDYAINSTITSTNQESFNMNGFCSKANLACTPLSKTSLRMIKATINGYLGSPTSNTNSHDDESVDPNFFFRLSSVFQEGKQIQLPSFDKASLPPRSFLPSHYASKISITSSSDLQKIFPDLFASNPMKETIERSISFCTSPSRAGEIKTCSNSLEDMIQFSKQTLGRSSGKLLALTSKSEKGSGKELEIGKIKRLHTQKMVSCHEVFYPFATYFCHFLPSSTTRLYAVDFVDPGTKAQVNTILALCHMDTSAWPAENMALKVLKLSPGKGEACHWYGKDDLVWI</sequence>
<keyword evidence="4" id="KW-0052">Apoplast</keyword>
<dbReference type="PROSITE" id="PS51277">
    <property type="entry name" value="BURP"/>
    <property type="match status" value="1"/>
</dbReference>
<evidence type="ECO:0000313" key="9">
    <source>
        <dbReference type="EMBL" id="CAI9108400.1"/>
    </source>
</evidence>
<comment type="subcellular location">
    <subcellularLocation>
        <location evidence="1">Secreted</location>
        <location evidence="1">Cell wall</location>
    </subcellularLocation>
    <subcellularLocation>
        <location evidence="2">Secreted</location>
        <location evidence="2">Extracellular space</location>
        <location evidence="2">Apoplast</location>
    </subcellularLocation>
</comment>
<evidence type="ECO:0000256" key="4">
    <source>
        <dbReference type="ARBA" id="ARBA00022523"/>
    </source>
</evidence>
<keyword evidence="10" id="KW-1185">Reference proteome</keyword>
<evidence type="ECO:0000256" key="3">
    <source>
        <dbReference type="ARBA" id="ARBA00022512"/>
    </source>
</evidence>
<gene>
    <name evidence="9" type="ORF">OLC1_LOCUS16496</name>
</gene>
<organism evidence="9 10">
    <name type="scientific">Oldenlandia corymbosa var. corymbosa</name>
    <dbReference type="NCBI Taxonomy" id="529605"/>
    <lineage>
        <taxon>Eukaryota</taxon>
        <taxon>Viridiplantae</taxon>
        <taxon>Streptophyta</taxon>
        <taxon>Embryophyta</taxon>
        <taxon>Tracheophyta</taxon>
        <taxon>Spermatophyta</taxon>
        <taxon>Magnoliopsida</taxon>
        <taxon>eudicotyledons</taxon>
        <taxon>Gunneridae</taxon>
        <taxon>Pentapetalae</taxon>
        <taxon>asterids</taxon>
        <taxon>lamiids</taxon>
        <taxon>Gentianales</taxon>
        <taxon>Rubiaceae</taxon>
        <taxon>Rubioideae</taxon>
        <taxon>Spermacoceae</taxon>
        <taxon>Hedyotis-Oldenlandia complex</taxon>
        <taxon>Oldenlandia</taxon>
    </lineage>
</organism>
<dbReference type="AlphaFoldDB" id="A0AAV1DN23"/>
<evidence type="ECO:0000256" key="2">
    <source>
        <dbReference type="ARBA" id="ARBA00004271"/>
    </source>
</evidence>
<keyword evidence="6" id="KW-0325">Glycoprotein</keyword>